<dbReference type="Proteomes" id="UP000181860">
    <property type="component" value="Unassembled WGS sequence"/>
</dbReference>
<evidence type="ECO:0000313" key="4">
    <source>
        <dbReference type="EMBL" id="WGO86200.1"/>
    </source>
</evidence>
<dbReference type="AlphaFoldDB" id="A0AAX3UFC9"/>
<gene>
    <name evidence="4" type="ORF">QEJ78_01520</name>
    <name evidence="3" type="ORF">SAMN02983011_00729</name>
</gene>
<evidence type="ECO:0000256" key="2">
    <source>
        <dbReference type="SAM" id="Phobius"/>
    </source>
</evidence>
<keyword evidence="2" id="KW-0812">Transmembrane</keyword>
<feature type="transmembrane region" description="Helical" evidence="2">
    <location>
        <begin position="6"/>
        <end position="28"/>
    </location>
</feature>
<feature type="compositionally biased region" description="Basic and acidic residues" evidence="1">
    <location>
        <begin position="62"/>
        <end position="84"/>
    </location>
</feature>
<name>A0AAX3UFC9_9LACO</name>
<dbReference type="Proteomes" id="UP001242513">
    <property type="component" value="Chromosome"/>
</dbReference>
<keyword evidence="2" id="KW-1133">Transmembrane helix</keyword>
<evidence type="ECO:0000313" key="5">
    <source>
        <dbReference type="Proteomes" id="UP000181860"/>
    </source>
</evidence>
<evidence type="ECO:0000313" key="6">
    <source>
        <dbReference type="Proteomes" id="UP001242513"/>
    </source>
</evidence>
<feature type="region of interest" description="Disordered" evidence="1">
    <location>
        <begin position="62"/>
        <end position="90"/>
    </location>
</feature>
<evidence type="ECO:0000313" key="3">
    <source>
        <dbReference type="EMBL" id="SDA46713.1"/>
    </source>
</evidence>
<keyword evidence="5" id="KW-1185">Reference proteome</keyword>
<keyword evidence="2" id="KW-0472">Membrane</keyword>
<reference evidence="4" key="3">
    <citation type="submission" date="2023-04" db="EMBL/GenBank/DDBJ databases">
        <authorList>
            <person name="Wang Y."/>
        </authorList>
    </citation>
    <scope>NUCLEOTIDE SEQUENCE</scope>
    <source>
        <strain evidence="4">ZW18</strain>
    </source>
</reference>
<dbReference type="RefSeq" id="WP_013854288.1">
    <property type="nucleotide sequence ID" value="NZ_CP123735.1"/>
</dbReference>
<evidence type="ECO:0000256" key="1">
    <source>
        <dbReference type="SAM" id="MobiDB-lite"/>
    </source>
</evidence>
<reference evidence="3 5" key="1">
    <citation type="submission" date="2016-10" db="EMBL/GenBank/DDBJ databases">
        <authorList>
            <person name="Varghese N."/>
            <person name="Submissions S."/>
        </authorList>
    </citation>
    <scope>NUCLEOTIDE SEQUENCE [LARGE SCALE GENOMIC DNA]</scope>
    <source>
        <strain evidence="3 5">ATCC 43761</strain>
    </source>
</reference>
<reference evidence="4" key="2">
    <citation type="journal article" date="2022" name="Food Funct.">
        <title>Lactobacillus kefiranofaciens ZW18 from Kefir enhances the anti-tumor effect of anti-programmed cell death 1 (PD-1) immunotherapy by modulating the gut microbiota.</title>
        <authorList>
            <person name="Zhao J."/>
            <person name="Wang Y."/>
            <person name="Wang J."/>
            <person name="Lv M."/>
            <person name="Zhou C."/>
            <person name="Jia L."/>
            <person name="Geng W."/>
        </authorList>
    </citation>
    <scope>NUCLEOTIDE SEQUENCE</scope>
    <source>
        <strain evidence="4">ZW18</strain>
    </source>
</reference>
<accession>A0AAX3UFC9</accession>
<protein>
    <submittedName>
        <fullName evidence="4">Uncharacterized protein</fullName>
    </submittedName>
</protein>
<sequence length="90" mass="9640">MVNLKIVVMALTTIGAIAAAATGTYCLVKKIKEKKAAESETMRLNAPDSVTNDSKAELIKSNLEEKDQAGNDANDVRIHLDDVPGKQINS</sequence>
<organism evidence="4 6">
    <name type="scientific">Lactobacillus kefiranofaciens</name>
    <dbReference type="NCBI Taxonomy" id="267818"/>
    <lineage>
        <taxon>Bacteria</taxon>
        <taxon>Bacillati</taxon>
        <taxon>Bacillota</taxon>
        <taxon>Bacilli</taxon>
        <taxon>Lactobacillales</taxon>
        <taxon>Lactobacillaceae</taxon>
        <taxon>Lactobacillus</taxon>
    </lineage>
</organism>
<dbReference type="EMBL" id="CP123735">
    <property type="protein sequence ID" value="WGO86200.1"/>
    <property type="molecule type" value="Genomic_DNA"/>
</dbReference>
<dbReference type="EMBL" id="FMXC01000005">
    <property type="protein sequence ID" value="SDA46713.1"/>
    <property type="molecule type" value="Genomic_DNA"/>
</dbReference>
<proteinExistence type="predicted"/>